<dbReference type="Gene3D" id="3.20.20.80">
    <property type="entry name" value="Glycosidases"/>
    <property type="match status" value="1"/>
</dbReference>
<proteinExistence type="inferred from homology"/>
<dbReference type="CDD" id="cd11333">
    <property type="entry name" value="AmyAc_SI_OligoGlu_DGase"/>
    <property type="match status" value="1"/>
</dbReference>
<comment type="caution">
    <text evidence="5">The sequence shown here is derived from an EMBL/GenBank/DDBJ whole genome shotgun (WGS) entry which is preliminary data.</text>
</comment>
<dbReference type="Gene3D" id="3.90.400.10">
    <property type="entry name" value="Oligo-1,6-glucosidase, Domain 2"/>
    <property type="match status" value="1"/>
</dbReference>
<dbReference type="FunFam" id="3.90.400.10:FF:000002">
    <property type="entry name" value="Sucrose isomerase"/>
    <property type="match status" value="1"/>
</dbReference>
<feature type="domain" description="Glycosyl hydrolase family 13 catalytic" evidence="4">
    <location>
        <begin position="11"/>
        <end position="397"/>
    </location>
</feature>
<dbReference type="PANTHER" id="PTHR10357:SF179">
    <property type="entry name" value="NEUTRAL AND BASIC AMINO ACID TRANSPORT PROTEIN RBAT"/>
    <property type="match status" value="1"/>
</dbReference>
<keyword evidence="3" id="KW-0326">Glycosidase</keyword>
<dbReference type="SUPFAM" id="SSF51011">
    <property type="entry name" value="Glycosyl hydrolase domain"/>
    <property type="match status" value="1"/>
</dbReference>
<dbReference type="PANTHER" id="PTHR10357">
    <property type="entry name" value="ALPHA-AMYLASE FAMILY MEMBER"/>
    <property type="match status" value="1"/>
</dbReference>
<organism evidence="5 6">
    <name type="scientific">Candidatus Alloenteromonas pullistercoris</name>
    <dbReference type="NCBI Taxonomy" id="2840785"/>
    <lineage>
        <taxon>Bacteria</taxon>
        <taxon>Bacillati</taxon>
        <taxon>Bacillota</taxon>
        <taxon>Bacillota incertae sedis</taxon>
        <taxon>Candidatus Alloenteromonas</taxon>
    </lineage>
</organism>
<reference evidence="5" key="2">
    <citation type="journal article" date="2021" name="PeerJ">
        <title>Extensive microbial diversity within the chicken gut microbiome revealed by metagenomics and culture.</title>
        <authorList>
            <person name="Gilroy R."/>
            <person name="Ravi A."/>
            <person name="Getino M."/>
            <person name="Pursley I."/>
            <person name="Horton D.L."/>
            <person name="Alikhan N.F."/>
            <person name="Baker D."/>
            <person name="Gharbi K."/>
            <person name="Hall N."/>
            <person name="Watson M."/>
            <person name="Adriaenssens E.M."/>
            <person name="Foster-Nyarko E."/>
            <person name="Jarju S."/>
            <person name="Secka A."/>
            <person name="Antonio M."/>
            <person name="Oren A."/>
            <person name="Chaudhuri R.R."/>
            <person name="La Ragione R."/>
            <person name="Hildebrand F."/>
            <person name="Pallen M.J."/>
        </authorList>
    </citation>
    <scope>NUCLEOTIDE SEQUENCE</scope>
    <source>
        <strain evidence="5">17113</strain>
    </source>
</reference>
<evidence type="ECO:0000313" key="5">
    <source>
        <dbReference type="EMBL" id="MBO8426908.1"/>
    </source>
</evidence>
<comment type="similarity">
    <text evidence="1">Belongs to the glycosyl hydrolase 13 family.</text>
</comment>
<dbReference type="Pfam" id="PF00128">
    <property type="entry name" value="Alpha-amylase"/>
    <property type="match status" value="1"/>
</dbReference>
<dbReference type="Proteomes" id="UP000823634">
    <property type="component" value="Unassembled WGS sequence"/>
</dbReference>
<evidence type="ECO:0000313" key="6">
    <source>
        <dbReference type="Proteomes" id="UP000823634"/>
    </source>
</evidence>
<dbReference type="GO" id="GO:0009313">
    <property type="term" value="P:oligosaccharide catabolic process"/>
    <property type="evidence" value="ECO:0007669"/>
    <property type="project" value="TreeGrafter"/>
</dbReference>
<keyword evidence="2" id="KW-0378">Hydrolase</keyword>
<dbReference type="InterPro" id="IPR045857">
    <property type="entry name" value="O16G_dom_2"/>
</dbReference>
<dbReference type="InterPro" id="IPR006047">
    <property type="entry name" value="GH13_cat_dom"/>
</dbReference>
<accession>A0A9D9GWU8</accession>
<dbReference type="GO" id="GO:0004556">
    <property type="term" value="F:alpha-amylase activity"/>
    <property type="evidence" value="ECO:0007669"/>
    <property type="project" value="TreeGrafter"/>
</dbReference>
<evidence type="ECO:0000256" key="3">
    <source>
        <dbReference type="ARBA" id="ARBA00023295"/>
    </source>
</evidence>
<name>A0A9D9GWU8_9FIRM</name>
<protein>
    <submittedName>
        <fullName evidence="5">Alpha-glucosidase</fullName>
    </submittedName>
</protein>
<dbReference type="SUPFAM" id="SSF51445">
    <property type="entry name" value="(Trans)glycosidases"/>
    <property type="match status" value="1"/>
</dbReference>
<reference evidence="5" key="1">
    <citation type="submission" date="2020-10" db="EMBL/GenBank/DDBJ databases">
        <authorList>
            <person name="Gilroy R."/>
        </authorList>
    </citation>
    <scope>NUCLEOTIDE SEQUENCE</scope>
    <source>
        <strain evidence="5">17113</strain>
    </source>
</reference>
<sequence length="525" mass="60887">MGSYKDDIIYQIYPRSYADSNGDGIGDLRGIIGKLDYLSELGITAIWLSPVFLSPMEDMGYDIASYYHIDPIFGSDEDMDELIAKAREKGLRIILDMVLNHTSKEHEWFKQARQSKDNPYRDYYIFRDSPNSIGSAFGGSAWEYNEPTNDYYFHLYAPGQPDLNWDNEAMREDLYKACNYWLDKGVYGFRLDVIENIGKEVDRGIIQNGPTLHQRLHELNRKTFGRVGGISIGECWCADAESRLLYVDPKREELSMVFLFDDFTQFYSQKYEKWVRREFDARDLRNAIFKRQLTEKERSWDALFWNNHDLPRAICRYGELGDRAKKAKCFFAATLFLRGTPFIYQGDEIGMVNGHFKSKEDYRDIETLNAFPILREKGLSEKETWDAIASTSRDTARIPMRWEDKPGYGFTSATPWLDGGPDRYCVASEENDPDSILSFYKTAIKLRKSEKYKETIKEGDFAPILTETDLFAYKRICGGKTLTVIANLTNAKRENAKGEGELVLSNYGDEDSEIRPFEVRVYWKE</sequence>
<dbReference type="EMBL" id="JADINA010000039">
    <property type="protein sequence ID" value="MBO8426908.1"/>
    <property type="molecule type" value="Genomic_DNA"/>
</dbReference>
<evidence type="ECO:0000256" key="1">
    <source>
        <dbReference type="ARBA" id="ARBA00008061"/>
    </source>
</evidence>
<evidence type="ECO:0000256" key="2">
    <source>
        <dbReference type="ARBA" id="ARBA00022801"/>
    </source>
</evidence>
<dbReference type="InterPro" id="IPR017853">
    <property type="entry name" value="GH"/>
</dbReference>
<dbReference type="AlphaFoldDB" id="A0A9D9GWU8"/>
<evidence type="ECO:0000259" key="4">
    <source>
        <dbReference type="SMART" id="SM00642"/>
    </source>
</evidence>
<dbReference type="SMART" id="SM00642">
    <property type="entry name" value="Aamy"/>
    <property type="match status" value="1"/>
</dbReference>
<gene>
    <name evidence="5" type="ORF">IAC61_06335</name>
</gene>
<dbReference type="Gene3D" id="2.60.40.1180">
    <property type="entry name" value="Golgi alpha-mannosidase II"/>
    <property type="match status" value="1"/>
</dbReference>
<dbReference type="InterPro" id="IPR013780">
    <property type="entry name" value="Glyco_hydro_b"/>
</dbReference>